<protein>
    <recommendedName>
        <fullName evidence="4">BZIP domain-containing protein</fullName>
    </recommendedName>
</protein>
<proteinExistence type="predicted"/>
<organism evidence="2 3">
    <name type="scientific">Phytophthora palmivora</name>
    <dbReference type="NCBI Taxonomy" id="4796"/>
    <lineage>
        <taxon>Eukaryota</taxon>
        <taxon>Sar</taxon>
        <taxon>Stramenopiles</taxon>
        <taxon>Oomycota</taxon>
        <taxon>Peronosporomycetes</taxon>
        <taxon>Peronosporales</taxon>
        <taxon>Peronosporaceae</taxon>
        <taxon>Phytophthora</taxon>
    </lineage>
</organism>
<accession>A0A2P4Y9B4</accession>
<evidence type="ECO:0000256" key="1">
    <source>
        <dbReference type="SAM" id="Coils"/>
    </source>
</evidence>
<evidence type="ECO:0008006" key="4">
    <source>
        <dbReference type="Google" id="ProtNLM"/>
    </source>
</evidence>
<dbReference type="Proteomes" id="UP000237271">
    <property type="component" value="Unassembled WGS sequence"/>
</dbReference>
<keyword evidence="1" id="KW-0175">Coiled coil</keyword>
<evidence type="ECO:0000313" key="3">
    <source>
        <dbReference type="Proteomes" id="UP000237271"/>
    </source>
</evidence>
<dbReference type="CDD" id="cd14686">
    <property type="entry name" value="bZIP"/>
    <property type="match status" value="1"/>
</dbReference>
<dbReference type="EMBL" id="NCKW01004875">
    <property type="protein sequence ID" value="POM74395.1"/>
    <property type="molecule type" value="Genomic_DNA"/>
</dbReference>
<reference evidence="2 3" key="1">
    <citation type="journal article" date="2017" name="Genome Biol. Evol.">
        <title>Phytophthora megakarya and P. palmivora, closely related causal agents of cacao black pod rot, underwent increases in genome sizes and gene numbers by different mechanisms.</title>
        <authorList>
            <person name="Ali S.S."/>
            <person name="Shao J."/>
            <person name="Lary D.J."/>
            <person name="Kronmiller B."/>
            <person name="Shen D."/>
            <person name="Strem M.D."/>
            <person name="Amoako-Attah I."/>
            <person name="Akrofi A.Y."/>
            <person name="Begoude B.A."/>
            <person name="Ten Hoopen G.M."/>
            <person name="Coulibaly K."/>
            <person name="Kebe B.I."/>
            <person name="Melnick R.L."/>
            <person name="Guiltinan M.J."/>
            <person name="Tyler B.M."/>
            <person name="Meinhardt L.W."/>
            <person name="Bailey B.A."/>
        </authorList>
    </citation>
    <scope>NUCLEOTIDE SEQUENCE [LARGE SCALE GENOMIC DNA]</scope>
    <source>
        <strain evidence="3">sbr112.9</strain>
    </source>
</reference>
<gene>
    <name evidence="2" type="ORF">PHPALM_8656</name>
</gene>
<evidence type="ECO:0000313" key="2">
    <source>
        <dbReference type="EMBL" id="POM74395.1"/>
    </source>
</evidence>
<keyword evidence="3" id="KW-1185">Reference proteome</keyword>
<dbReference type="OrthoDB" id="126839at2759"/>
<name>A0A2P4Y9B4_9STRA</name>
<dbReference type="AlphaFoldDB" id="A0A2P4Y9B4"/>
<comment type="caution">
    <text evidence="2">The sequence shown here is derived from an EMBL/GenBank/DDBJ whole genome shotgun (WGS) entry which is preliminary data.</text>
</comment>
<sequence>MNTSTLFPPNRQCFSDVVIGTVSQRDQPFRTSIIPPKMIHRFPSLSRTSIIGRKRLYVDAVDSNIEHSKVQKTTSTRPAPAADDNAKYTAEIELRRQRNRMHQAKYKMRQRKLVSGLESSVQNLKQEIQELELHHRFLSYGLSKSTTIWGVAAEFFRLFRHGVKQPMLEHESPTSFPYQNYTQWRFMETRMADDVTDGVVFGVKAVMENLILQSKCYQDMDLCPLRMDYGPGDSLIVTTTCEFSIAEETLIYGFPNLVNGGLSPLAEKMLGKKIVVQGSTYFNWDNASGRVTQLQWKMDLLTPMLQLLGSLEDVVQVFDSAKLSPEVSKFLHKITETIPRRDDTKFIPQTTNVVDGRRRKQREKHFGRVQSVLSSCPPCVTPAKLSTFSSLSAMTDHLKRMFSSVRDSTDFVFDSASIFREDVNSPGAIVCSVNLKYDDPIAGSCIELLSSTPLTCNVKSATSMLWKMLLDKEVFGPKSGCYTMKVVFHRSKTFFVSLTMIYSV</sequence>
<feature type="coiled-coil region" evidence="1">
    <location>
        <begin position="107"/>
        <end position="134"/>
    </location>
</feature>